<evidence type="ECO:0000313" key="4">
    <source>
        <dbReference type="Proteomes" id="UP001224775"/>
    </source>
</evidence>
<evidence type="ECO:0000256" key="1">
    <source>
        <dbReference type="SAM" id="MobiDB-lite"/>
    </source>
</evidence>
<gene>
    <name evidence="3" type="ORF">QTG54_010854</name>
</gene>
<dbReference type="InterPro" id="IPR025714">
    <property type="entry name" value="Methyltranfer_dom"/>
</dbReference>
<feature type="region of interest" description="Disordered" evidence="1">
    <location>
        <begin position="270"/>
        <end position="290"/>
    </location>
</feature>
<feature type="compositionally biased region" description="Polar residues" evidence="1">
    <location>
        <begin position="278"/>
        <end position="290"/>
    </location>
</feature>
<dbReference type="EMBL" id="JATAAI010000021">
    <property type="protein sequence ID" value="KAK1738185.1"/>
    <property type="molecule type" value="Genomic_DNA"/>
</dbReference>
<evidence type="ECO:0000259" key="2">
    <source>
        <dbReference type="Pfam" id="PF13679"/>
    </source>
</evidence>
<evidence type="ECO:0000313" key="3">
    <source>
        <dbReference type="EMBL" id="KAK1738185.1"/>
    </source>
</evidence>
<keyword evidence="4" id="KW-1185">Reference proteome</keyword>
<dbReference type="Pfam" id="PF13679">
    <property type="entry name" value="Methyltransf_32"/>
    <property type="match status" value="1"/>
</dbReference>
<comment type="caution">
    <text evidence="3">The sequence shown here is derived from an EMBL/GenBank/DDBJ whole genome shotgun (WGS) entry which is preliminary data.</text>
</comment>
<dbReference type="Proteomes" id="UP001224775">
    <property type="component" value="Unassembled WGS sequence"/>
</dbReference>
<organism evidence="3 4">
    <name type="scientific">Skeletonema marinoi</name>
    <dbReference type="NCBI Taxonomy" id="267567"/>
    <lineage>
        <taxon>Eukaryota</taxon>
        <taxon>Sar</taxon>
        <taxon>Stramenopiles</taxon>
        <taxon>Ochrophyta</taxon>
        <taxon>Bacillariophyta</taxon>
        <taxon>Coscinodiscophyceae</taxon>
        <taxon>Thalassiosirophycidae</taxon>
        <taxon>Thalassiosirales</taxon>
        <taxon>Skeletonemataceae</taxon>
        <taxon>Skeletonema</taxon>
        <taxon>Skeletonema marinoi-dohrnii complex</taxon>
    </lineage>
</organism>
<feature type="domain" description="Methyltransferase" evidence="2">
    <location>
        <begin position="380"/>
        <end position="513"/>
    </location>
</feature>
<protein>
    <recommendedName>
        <fullName evidence="2">Methyltransferase domain-containing protein</fullName>
    </recommendedName>
</protein>
<dbReference type="SUPFAM" id="SSF53335">
    <property type="entry name" value="S-adenosyl-L-methionine-dependent methyltransferases"/>
    <property type="match status" value="2"/>
</dbReference>
<name>A0AAD8Y3W1_9STRA</name>
<accession>A0AAD8Y3W1</accession>
<dbReference type="AlphaFoldDB" id="A0AAD8Y3W1"/>
<dbReference type="InterPro" id="IPR029063">
    <property type="entry name" value="SAM-dependent_MTases_sf"/>
</dbReference>
<reference evidence="3" key="1">
    <citation type="submission" date="2023-06" db="EMBL/GenBank/DDBJ databases">
        <title>Survivors Of The Sea: Transcriptome response of Skeletonema marinoi to long-term dormancy.</title>
        <authorList>
            <person name="Pinder M.I.M."/>
            <person name="Kourtchenko O."/>
            <person name="Robertson E.K."/>
            <person name="Larsson T."/>
            <person name="Maumus F."/>
            <person name="Osuna-Cruz C.M."/>
            <person name="Vancaester E."/>
            <person name="Stenow R."/>
            <person name="Vandepoele K."/>
            <person name="Ploug H."/>
            <person name="Bruchert V."/>
            <person name="Godhe A."/>
            <person name="Topel M."/>
        </authorList>
    </citation>
    <scope>NUCLEOTIDE SEQUENCE</scope>
    <source>
        <strain evidence="3">R05AC</strain>
    </source>
</reference>
<proteinExistence type="predicted"/>
<sequence length="638" mass="74127">MAEPKKDSPQHVEKSEVWTDEEFEAFIDTELTKDPLHKDYPELFKRAPKIISLWRQRYEGNAPLWKRLFNKERVLKEFIEAAPFIDAIERLVLSTELKDGEKFRIIDLACGRGYLSMFLSELLPPERVERCILVDKQWPMHNMPPKQHHINWSHIYGSFKDSSIPYNYYESWPVKLNTSKVNLKNSKEVTNMEERLFQNKGPIVLVAVHLCGTLSLRAVEIFNRNPETKFFCLKPCCLPTMVHAKRDEIFKLGEHSFPAKEVCMAGKWKKGEWHGPPRQSTSASLDLDQSGSGELKGNVTTLHSPQHVEKSEVWTDEEFEAFIDTELTKDPLHKDYPELFKRAPKIISLWRQRYEGNAPLWKRLFNKERVLKEFIEAAPFIDAIERLVLSTELKDGEKFRIIDLACGRGYLSMFLSELLPPERVERCILVDKHFKDSSIPYNYYESWPVKLNTSKVNLKNSKEVTNMEERLFQNKGPIVLVAVHLCGTLSLRAVEIFNRNPETKFFCLKPCCLPTMVHAKRDEIFKLGEHSFPAKEVCMAGKWKKGEWHGPPRTVTQKYFERWADHLYLGIDDRDATKIKKTIMVQRFGGYQNEFLLAERLPETNSVWDVLQQSPEGGEEFNDDDDVANICQPVGNSS</sequence>